<comment type="caution">
    <text evidence="5">The sequence shown here is derived from an EMBL/GenBank/DDBJ whole genome shotgun (WGS) entry which is preliminary data.</text>
</comment>
<sequence>MSTYLQGDGVNDNIRTVRSLPIRKDDEVTIVRGTAKGREGTVIQVYRLKYFLRIEKNTKDKVNVVITNAKMDVDRPPLPSLRGVAAVNGLSP</sequence>
<keyword evidence="3" id="KW-0687">Ribonucleoprotein</keyword>
<evidence type="ECO:0000256" key="1">
    <source>
        <dbReference type="ARBA" id="ARBA00010618"/>
    </source>
</evidence>
<dbReference type="InterPro" id="IPR008991">
    <property type="entry name" value="Translation_prot_SH3-like_sf"/>
</dbReference>
<dbReference type="InterPro" id="IPR041977">
    <property type="entry name" value="KOW_Spt5_4"/>
</dbReference>
<dbReference type="GO" id="GO:0015934">
    <property type="term" value="C:large ribosomal subunit"/>
    <property type="evidence" value="ECO:0007669"/>
    <property type="project" value="InterPro"/>
</dbReference>
<gene>
    <name evidence="5" type="ORF">SmJEL517_g02329</name>
</gene>
<accession>A0A507C265</accession>
<dbReference type="InterPro" id="IPR005756">
    <property type="entry name" value="Ribosomal_uL24_euk/arc"/>
</dbReference>
<dbReference type="Pfam" id="PF23291">
    <property type="entry name" value="KOW4_SPT5"/>
    <property type="match status" value="1"/>
</dbReference>
<evidence type="ECO:0000313" key="6">
    <source>
        <dbReference type="Proteomes" id="UP000319731"/>
    </source>
</evidence>
<organism evidence="5 6">
    <name type="scientific">Synchytrium microbalum</name>
    <dbReference type="NCBI Taxonomy" id="1806994"/>
    <lineage>
        <taxon>Eukaryota</taxon>
        <taxon>Fungi</taxon>
        <taxon>Fungi incertae sedis</taxon>
        <taxon>Chytridiomycota</taxon>
        <taxon>Chytridiomycota incertae sedis</taxon>
        <taxon>Chytridiomycetes</taxon>
        <taxon>Synchytriales</taxon>
        <taxon>Synchytriaceae</taxon>
        <taxon>Synchytrium</taxon>
    </lineage>
</organism>
<dbReference type="GO" id="GO:0006412">
    <property type="term" value="P:translation"/>
    <property type="evidence" value="ECO:0007669"/>
    <property type="project" value="InterPro"/>
</dbReference>
<dbReference type="InterPro" id="IPR014722">
    <property type="entry name" value="Rib_uL2_dom2"/>
</dbReference>
<keyword evidence="2" id="KW-0689">Ribosomal protein</keyword>
<dbReference type="PROSITE" id="PS01108">
    <property type="entry name" value="RIBOSOMAL_L24"/>
    <property type="match status" value="1"/>
</dbReference>
<feature type="domain" description="Spt5 KOW" evidence="4">
    <location>
        <begin position="21"/>
        <end position="58"/>
    </location>
</feature>
<dbReference type="GeneID" id="42003554"/>
<proteinExistence type="inferred from homology"/>
<dbReference type="STRING" id="1806994.A0A507C265"/>
<dbReference type="InterPro" id="IPR041988">
    <property type="entry name" value="Ribosomal_uL24_KOW"/>
</dbReference>
<comment type="similarity">
    <text evidence="1">Belongs to the universal ribosomal protein uL24 family.</text>
</comment>
<dbReference type="NCBIfam" id="TIGR01080">
    <property type="entry name" value="rplX_A_E"/>
    <property type="match status" value="1"/>
</dbReference>
<dbReference type="RefSeq" id="XP_031025744.1">
    <property type="nucleotide sequence ID" value="XM_031168257.1"/>
</dbReference>
<evidence type="ECO:0000313" key="5">
    <source>
        <dbReference type="EMBL" id="TPX35217.1"/>
    </source>
</evidence>
<name>A0A507C265_9FUNG</name>
<dbReference type="CDD" id="cd06089">
    <property type="entry name" value="KOW_RPL26"/>
    <property type="match status" value="1"/>
</dbReference>
<protein>
    <recommendedName>
        <fullName evidence="4">Spt5 KOW domain-containing protein</fullName>
    </recommendedName>
</protein>
<evidence type="ECO:0000259" key="4">
    <source>
        <dbReference type="Pfam" id="PF23291"/>
    </source>
</evidence>
<dbReference type="GO" id="GO:0003723">
    <property type="term" value="F:RNA binding"/>
    <property type="evidence" value="ECO:0007669"/>
    <property type="project" value="InterPro"/>
</dbReference>
<dbReference type="PANTHER" id="PTHR11143">
    <property type="entry name" value="60S RIBOSOMAL PROTEIN L26 FAMILY MEMBER"/>
    <property type="match status" value="1"/>
</dbReference>
<dbReference type="OrthoDB" id="1688503at2759"/>
<dbReference type="AlphaFoldDB" id="A0A507C265"/>
<dbReference type="InterPro" id="IPR005825">
    <property type="entry name" value="Ribosomal_uL24_CS"/>
</dbReference>
<dbReference type="GO" id="GO:0003735">
    <property type="term" value="F:structural constituent of ribosome"/>
    <property type="evidence" value="ECO:0007669"/>
    <property type="project" value="InterPro"/>
</dbReference>
<reference evidence="5 6" key="1">
    <citation type="journal article" date="2019" name="Sci. Rep.">
        <title>Comparative genomics of chytrid fungi reveal insights into the obligate biotrophic and pathogenic lifestyle of Synchytrium endobioticum.</title>
        <authorList>
            <person name="van de Vossenberg B.T.L.H."/>
            <person name="Warris S."/>
            <person name="Nguyen H.D.T."/>
            <person name="van Gent-Pelzer M.P.E."/>
            <person name="Joly D.L."/>
            <person name="van de Geest H.C."/>
            <person name="Bonants P.J.M."/>
            <person name="Smith D.S."/>
            <person name="Levesque C.A."/>
            <person name="van der Lee T.A.J."/>
        </authorList>
    </citation>
    <scope>NUCLEOTIDE SEQUENCE [LARGE SCALE GENOMIC DNA]</scope>
    <source>
        <strain evidence="5 6">JEL517</strain>
    </source>
</reference>
<dbReference type="SUPFAM" id="SSF50104">
    <property type="entry name" value="Translation proteins SH3-like domain"/>
    <property type="match status" value="1"/>
</dbReference>
<dbReference type="Gene3D" id="2.30.30.30">
    <property type="match status" value="1"/>
</dbReference>
<evidence type="ECO:0000256" key="3">
    <source>
        <dbReference type="ARBA" id="ARBA00023274"/>
    </source>
</evidence>
<keyword evidence="6" id="KW-1185">Reference proteome</keyword>
<dbReference type="Proteomes" id="UP000319731">
    <property type="component" value="Unassembled WGS sequence"/>
</dbReference>
<dbReference type="EMBL" id="QEAO01000009">
    <property type="protein sequence ID" value="TPX35217.1"/>
    <property type="molecule type" value="Genomic_DNA"/>
</dbReference>
<evidence type="ECO:0000256" key="2">
    <source>
        <dbReference type="ARBA" id="ARBA00022980"/>
    </source>
</evidence>